<keyword evidence="4" id="KW-0274">FAD</keyword>
<evidence type="ECO:0000256" key="2">
    <source>
        <dbReference type="ARBA" id="ARBA00005466"/>
    </source>
</evidence>
<reference evidence="7 8" key="1">
    <citation type="submission" date="2020-04" db="EMBL/GenBank/DDBJ databases">
        <title>Gordonia sp. nov. TBRC 11910.</title>
        <authorList>
            <person name="Suriyachadkun C."/>
        </authorList>
    </citation>
    <scope>NUCLEOTIDE SEQUENCE [LARGE SCALE GENOMIC DNA]</scope>
    <source>
        <strain evidence="7 8">TBRC 11910</strain>
    </source>
</reference>
<dbReference type="Gene3D" id="3.40.462.20">
    <property type="match status" value="1"/>
</dbReference>
<dbReference type="PANTHER" id="PTHR42973">
    <property type="entry name" value="BINDING OXIDOREDUCTASE, PUTATIVE (AFU_ORTHOLOGUE AFUA_1G17690)-RELATED"/>
    <property type="match status" value="1"/>
</dbReference>
<dbReference type="InterPro" id="IPR050416">
    <property type="entry name" value="FAD-linked_Oxidoreductase"/>
</dbReference>
<keyword evidence="5" id="KW-0560">Oxidoreductase</keyword>
<dbReference type="Proteomes" id="UP000550729">
    <property type="component" value="Unassembled WGS sequence"/>
</dbReference>
<organism evidence="7 8">
    <name type="scientific">Gordonia asplenii</name>
    <dbReference type="NCBI Taxonomy" id="2725283"/>
    <lineage>
        <taxon>Bacteria</taxon>
        <taxon>Bacillati</taxon>
        <taxon>Actinomycetota</taxon>
        <taxon>Actinomycetes</taxon>
        <taxon>Mycobacteriales</taxon>
        <taxon>Gordoniaceae</taxon>
        <taxon>Gordonia</taxon>
    </lineage>
</organism>
<keyword evidence="8" id="KW-1185">Reference proteome</keyword>
<dbReference type="RefSeq" id="WP_170196066.1">
    <property type="nucleotide sequence ID" value="NZ_JABBNB010000024.1"/>
</dbReference>
<evidence type="ECO:0000256" key="3">
    <source>
        <dbReference type="ARBA" id="ARBA00022630"/>
    </source>
</evidence>
<name>A0A848L4Q0_9ACTN</name>
<dbReference type="PANTHER" id="PTHR42973:SF39">
    <property type="entry name" value="FAD-BINDING PCMH-TYPE DOMAIN-CONTAINING PROTEIN"/>
    <property type="match status" value="1"/>
</dbReference>
<dbReference type="InterPro" id="IPR016169">
    <property type="entry name" value="FAD-bd_PCMH_sub2"/>
</dbReference>
<dbReference type="InterPro" id="IPR016166">
    <property type="entry name" value="FAD-bd_PCMH"/>
</dbReference>
<dbReference type="InterPro" id="IPR006094">
    <property type="entry name" value="Oxid_FAD_bind_N"/>
</dbReference>
<accession>A0A848L4Q0</accession>
<gene>
    <name evidence="7" type="ORF">HH308_20295</name>
</gene>
<dbReference type="AlphaFoldDB" id="A0A848L4Q0"/>
<comment type="similarity">
    <text evidence="2">Belongs to the oxygen-dependent FAD-linked oxidoreductase family.</text>
</comment>
<dbReference type="Gene3D" id="3.30.465.10">
    <property type="match status" value="1"/>
</dbReference>
<comment type="cofactor">
    <cofactor evidence="1">
        <name>FAD</name>
        <dbReference type="ChEBI" id="CHEBI:57692"/>
    </cofactor>
</comment>
<dbReference type="GO" id="GO:0071949">
    <property type="term" value="F:FAD binding"/>
    <property type="evidence" value="ECO:0007669"/>
    <property type="project" value="InterPro"/>
</dbReference>
<sequence>MTMSDSTRASVDDLVGAVAGADIRWTPDDDGRIANTEVVDAAAGTVTCADTSNWPRIVGGLYERGVRLAVRGGGWSPGGRSTRAGAVVLSTSANRDTTITDTGDLRVEAGTLTGAASARLDAASRAMTLPVPSEPGLIGASLAGGVGFTFRRDGFICDALQSITMVTAAGDVIDADDTTHPELMRAVRGAGYAPGLITSAVFTTRPLSAIRVQQQIIDIDHAVDALMFYDAWTRDLSADVTSVVMIRHAPPVPGIDTAAVGRPALVLTTVHSGDLSAADADLVPLDSLAGVLFARRFDTTLHQLRAVTDAGFTRQRFGIRTASGWSAGLSAADVEAVVALSDSIPTSDTVIEVAALGGAIAGPARPSCAAGRDQRHLLNVMTIWNENTDRERALEFLATSREVIRRIRVGTDVAASFADVEDLSTMKPDEQTFDIFRQFDPDHLFTSALTVKENVHVR</sequence>
<dbReference type="EMBL" id="JABBNB010000024">
    <property type="protein sequence ID" value="NMO03561.1"/>
    <property type="molecule type" value="Genomic_DNA"/>
</dbReference>
<evidence type="ECO:0000256" key="5">
    <source>
        <dbReference type="ARBA" id="ARBA00023002"/>
    </source>
</evidence>
<evidence type="ECO:0000256" key="4">
    <source>
        <dbReference type="ARBA" id="ARBA00022827"/>
    </source>
</evidence>
<evidence type="ECO:0000313" key="8">
    <source>
        <dbReference type="Proteomes" id="UP000550729"/>
    </source>
</evidence>
<dbReference type="PROSITE" id="PS51387">
    <property type="entry name" value="FAD_PCMH"/>
    <property type="match status" value="1"/>
</dbReference>
<feature type="domain" description="FAD-binding PCMH-type" evidence="6">
    <location>
        <begin position="38"/>
        <end position="207"/>
    </location>
</feature>
<evidence type="ECO:0000259" key="6">
    <source>
        <dbReference type="PROSITE" id="PS51387"/>
    </source>
</evidence>
<comment type="caution">
    <text evidence="7">The sequence shown here is derived from an EMBL/GenBank/DDBJ whole genome shotgun (WGS) entry which is preliminary data.</text>
</comment>
<evidence type="ECO:0000256" key="1">
    <source>
        <dbReference type="ARBA" id="ARBA00001974"/>
    </source>
</evidence>
<protein>
    <submittedName>
        <fullName evidence="7">FAD-binding oxidoreductase</fullName>
    </submittedName>
</protein>
<proteinExistence type="inferred from homology"/>
<dbReference type="Pfam" id="PF01565">
    <property type="entry name" value="FAD_binding_4"/>
    <property type="match status" value="1"/>
</dbReference>
<dbReference type="GO" id="GO:0016491">
    <property type="term" value="F:oxidoreductase activity"/>
    <property type="evidence" value="ECO:0007669"/>
    <property type="project" value="UniProtKB-KW"/>
</dbReference>
<keyword evidence="3" id="KW-0285">Flavoprotein</keyword>
<dbReference type="SUPFAM" id="SSF56176">
    <property type="entry name" value="FAD-binding/transporter-associated domain-like"/>
    <property type="match status" value="1"/>
</dbReference>
<evidence type="ECO:0000313" key="7">
    <source>
        <dbReference type="EMBL" id="NMO03561.1"/>
    </source>
</evidence>
<dbReference type="InterPro" id="IPR036318">
    <property type="entry name" value="FAD-bd_PCMH-like_sf"/>
</dbReference>